<evidence type="ECO:0000313" key="2">
    <source>
        <dbReference type="Proteomes" id="UP000651475"/>
    </source>
</evidence>
<organism evidence="1 2">
    <name type="scientific">Parabacteroides hominis</name>
    <dbReference type="NCBI Taxonomy" id="2763057"/>
    <lineage>
        <taxon>Bacteria</taxon>
        <taxon>Pseudomonadati</taxon>
        <taxon>Bacteroidota</taxon>
        <taxon>Bacteroidia</taxon>
        <taxon>Bacteroidales</taxon>
        <taxon>Tannerellaceae</taxon>
        <taxon>Parabacteroides</taxon>
    </lineage>
</organism>
<gene>
    <name evidence="1" type="ORF">H8S65_14040</name>
</gene>
<evidence type="ECO:0000313" key="1">
    <source>
        <dbReference type="EMBL" id="MBC5633875.1"/>
    </source>
</evidence>
<reference evidence="1 2" key="1">
    <citation type="submission" date="2020-08" db="EMBL/GenBank/DDBJ databases">
        <title>Genome public.</title>
        <authorList>
            <person name="Liu C."/>
            <person name="Sun Q."/>
        </authorList>
    </citation>
    <scope>NUCLEOTIDE SEQUENCE [LARGE SCALE GENOMIC DNA]</scope>
    <source>
        <strain evidence="1 2">NSJ-79</strain>
    </source>
</reference>
<accession>A0ABR7DS63</accession>
<comment type="caution">
    <text evidence="1">The sequence shown here is derived from an EMBL/GenBank/DDBJ whole genome shotgun (WGS) entry which is preliminary data.</text>
</comment>
<dbReference type="NCBIfam" id="TIGR04150">
    <property type="entry name" value="pseudo_rSAM_GG"/>
    <property type="match status" value="1"/>
</dbReference>
<name>A0ABR7DS63_9BACT</name>
<dbReference type="EMBL" id="JACOOJ010000027">
    <property type="protein sequence ID" value="MBC5633875.1"/>
    <property type="molecule type" value="Genomic_DNA"/>
</dbReference>
<keyword evidence="2" id="KW-1185">Reference proteome</keyword>
<protein>
    <submittedName>
        <fullName evidence="1">TIGR04150 pseudo-rSAM protein</fullName>
    </submittedName>
</protein>
<dbReference type="RefSeq" id="WP_186930554.1">
    <property type="nucleotide sequence ID" value="NZ_JACOOJ010000027.1"/>
</dbReference>
<proteinExistence type="predicted"/>
<sequence>MENTKKYWFYLEPYTFIWGQECKFVVYNTLNSAYLHAPETPLVSEVLASLEKASNGYCLVLKEEQALDPVFHNFALQVRNSFSGDLVETESDTSKPFLFKPMLFLNTNIRKAQEEDLTFLGERILENLNEVSLFLPGLCRCGCFGCQDYFKQTLHCACFEKKCLTVADYLSLLLDLDTSGVNKVNILGGNLLQSDCFHDIYPTLSGCKFKKSYHLYFDHLTETCKDWLAEENSELVISVHSGFDKEAVECQMNLFASYPVIWQFIVSSDADVQEVEILNLPSSAQVEMKPFYTGENISFFKENVFCSLDDILAEPISRKAIFRRQTLNENFFGKLTIVPSGEVYANVNCKPIGVYPQDSLKKLVFEELVHSTAWFRLRDKQPCSGCANKYLCPSVSNYELVTGKDNFCFVKE</sequence>
<dbReference type="InterPro" id="IPR026418">
    <property type="entry name" value="Pseudo_rSAM"/>
</dbReference>
<dbReference type="Proteomes" id="UP000651475">
    <property type="component" value="Unassembled WGS sequence"/>
</dbReference>